<dbReference type="Proteomes" id="UP000234781">
    <property type="component" value="Chromosome"/>
</dbReference>
<proteinExistence type="predicted"/>
<organism evidence="1 2">
    <name type="scientific">Neisseria perflava</name>
    <dbReference type="NCBI Taxonomy" id="33053"/>
    <lineage>
        <taxon>Bacteria</taxon>
        <taxon>Pseudomonadati</taxon>
        <taxon>Pseudomonadota</taxon>
        <taxon>Betaproteobacteria</taxon>
        <taxon>Neisseriales</taxon>
        <taxon>Neisseriaceae</taxon>
        <taxon>Neisseria</taxon>
    </lineage>
</organism>
<protein>
    <submittedName>
        <fullName evidence="1">Uncharacterized protein</fullName>
    </submittedName>
</protein>
<sequence>MKNQMDTNMMIASTATNFGLQMLNNSRINKQEKNALAREKMNRQMDALQEVFSCCERVAVEFINCLNTAEQEKTKREMIANWKEVSLEKIAAQKQFLMQYLDNTFEERKENFSHFFNALDKGIESGNIEIVNAALNGIVDLAKTSPLKAEVSQVLAALDNEHNMTEFKF</sequence>
<reference evidence="2" key="1">
    <citation type="submission" date="2017-12" db="EMBL/GenBank/DDBJ databases">
        <title>Phylogenetic diversity of female urinary microbiome.</title>
        <authorList>
            <person name="Thomas-White K."/>
            <person name="Wolfe A.J."/>
        </authorList>
    </citation>
    <scope>NUCLEOTIDE SEQUENCE [LARGE SCALE GENOMIC DNA]</scope>
    <source>
        <strain evidence="2">UMB0023</strain>
    </source>
</reference>
<evidence type="ECO:0000313" key="1">
    <source>
        <dbReference type="EMBL" id="WOS98913.1"/>
    </source>
</evidence>
<evidence type="ECO:0000313" key="2">
    <source>
        <dbReference type="Proteomes" id="UP000234781"/>
    </source>
</evidence>
<keyword evidence="2" id="KW-1185">Reference proteome</keyword>
<dbReference type="EMBL" id="CP136962">
    <property type="protein sequence ID" value="WOS98913.1"/>
    <property type="molecule type" value="Genomic_DNA"/>
</dbReference>
<reference evidence="1 2" key="2">
    <citation type="submission" date="2023-10" db="EMBL/GenBank/DDBJ databases">
        <authorList>
            <person name="Choi B."/>
        </authorList>
    </citation>
    <scope>NUCLEOTIDE SEQUENCE [LARGE SCALE GENOMIC DNA]</scope>
    <source>
        <strain evidence="1 2">UMB0023</strain>
    </source>
</reference>
<dbReference type="AlphaFoldDB" id="A0AAF0YNZ6"/>
<accession>A0AAF0YNZ6</accession>
<gene>
    <name evidence="1" type="ORF">CYJ98_004450</name>
</gene>
<name>A0AAF0YNZ6_NEIPE</name>
<dbReference type="RefSeq" id="WP_145988411.1">
    <property type="nucleotide sequence ID" value="NZ_CP136962.1"/>
</dbReference>